<dbReference type="SUPFAM" id="SSF53474">
    <property type="entry name" value="alpha/beta-Hydrolases"/>
    <property type="match status" value="1"/>
</dbReference>
<keyword evidence="2" id="KW-0378">Hydrolase</keyword>
<dbReference type="InterPro" id="IPR050955">
    <property type="entry name" value="Plant_Biomass_Hydrol_Est"/>
</dbReference>
<feature type="signal peptide" evidence="3">
    <location>
        <begin position="1"/>
        <end position="19"/>
    </location>
</feature>
<gene>
    <name evidence="5" type="ORF">DAY19_06995</name>
</gene>
<feature type="chain" id="PRO_5047271354" description="Phospholipase/carboxylesterase/thioesterase domain-containing protein" evidence="3">
    <location>
        <begin position="20"/>
        <end position="321"/>
    </location>
</feature>
<evidence type="ECO:0000313" key="5">
    <source>
        <dbReference type="EMBL" id="RZF21426.1"/>
    </source>
</evidence>
<evidence type="ECO:0000256" key="2">
    <source>
        <dbReference type="ARBA" id="ARBA00022801"/>
    </source>
</evidence>
<evidence type="ECO:0000259" key="4">
    <source>
        <dbReference type="Pfam" id="PF02230"/>
    </source>
</evidence>
<comment type="caution">
    <text evidence="5">The sequence shown here is derived from an EMBL/GenBank/DDBJ whole genome shotgun (WGS) entry which is preliminary data.</text>
</comment>
<dbReference type="Gene3D" id="3.40.50.1820">
    <property type="entry name" value="alpha/beta hydrolase"/>
    <property type="match status" value="1"/>
</dbReference>
<organism evidence="5 6">
    <name type="scientific">Halobacteriovorax vibrionivorans</name>
    <dbReference type="NCBI Taxonomy" id="2152716"/>
    <lineage>
        <taxon>Bacteria</taxon>
        <taxon>Pseudomonadati</taxon>
        <taxon>Bdellovibrionota</taxon>
        <taxon>Bacteriovoracia</taxon>
        <taxon>Bacteriovoracales</taxon>
        <taxon>Halobacteriovoraceae</taxon>
        <taxon>Halobacteriovorax</taxon>
    </lineage>
</organism>
<feature type="domain" description="Phospholipase/carboxylesterase/thioesterase" evidence="4">
    <location>
        <begin position="130"/>
        <end position="225"/>
    </location>
</feature>
<dbReference type="Pfam" id="PF02230">
    <property type="entry name" value="Abhydrolase_2"/>
    <property type="match status" value="1"/>
</dbReference>
<keyword evidence="6" id="KW-1185">Reference proteome</keyword>
<reference evidence="6" key="1">
    <citation type="journal article" date="2019" name="Int. J. Syst. Evol. Microbiol.">
        <title>Halobacteriovorax valvorus sp. nov., a novel prokaryotic predator isolated from coastal seawater of China.</title>
        <authorList>
            <person name="Chen M.-X."/>
        </authorList>
    </citation>
    <scope>NUCLEOTIDE SEQUENCE [LARGE SCALE GENOMIC DNA]</scope>
    <source>
        <strain evidence="6">BL9</strain>
    </source>
</reference>
<name>A0ABY0IEP3_9BACT</name>
<evidence type="ECO:0000256" key="1">
    <source>
        <dbReference type="ARBA" id="ARBA00022729"/>
    </source>
</evidence>
<evidence type="ECO:0000313" key="6">
    <source>
        <dbReference type="Proteomes" id="UP000443582"/>
    </source>
</evidence>
<accession>A0ABY0IEP3</accession>
<evidence type="ECO:0000256" key="3">
    <source>
        <dbReference type="SAM" id="SignalP"/>
    </source>
</evidence>
<dbReference type="RefSeq" id="WP_115360802.1">
    <property type="nucleotide sequence ID" value="NZ_QDKL01000002.1"/>
</dbReference>
<dbReference type="InterPro" id="IPR029058">
    <property type="entry name" value="AB_hydrolase_fold"/>
</dbReference>
<sequence length="321" mass="37367">MKAWATIVAFLLIALNAYAGPSDYYSKHHRFKAIKTTHYIKISKDGHPKALLELPRRYKEREKWPLVVNIHGYTGNIFLQYILTRLSIYKDILGFMILTPQGRTDRDGNTFWNGGNFCCDFYETGVDDTLYMKNLIDYIASHPDFNRVDTRRIYYFGHSNGGFFAYKMACTYPNYVTAVGTLGASLDLRDENGEIIVEQDPCPQASAIPIFHIHGTKDKSIPYAGKDYMPEYDFGHIGARQAVERWLYHNRCDMQGDQKRTNASLFIWGKETRVETFSNCENQATVKLATVRRGRHIELLRYRFYKKMLKFFLKYQKSSIE</sequence>
<proteinExistence type="predicted"/>
<dbReference type="InterPro" id="IPR003140">
    <property type="entry name" value="PLipase/COase/thioEstase"/>
</dbReference>
<protein>
    <recommendedName>
        <fullName evidence="4">Phospholipase/carboxylesterase/thioesterase domain-containing protein</fullName>
    </recommendedName>
</protein>
<dbReference type="Proteomes" id="UP000443582">
    <property type="component" value="Unassembled WGS sequence"/>
</dbReference>
<keyword evidence="1 3" id="KW-0732">Signal</keyword>
<dbReference type="PANTHER" id="PTHR43037:SF5">
    <property type="entry name" value="FERULOYL ESTERASE"/>
    <property type="match status" value="1"/>
</dbReference>
<dbReference type="EMBL" id="QDKL01000002">
    <property type="protein sequence ID" value="RZF21426.1"/>
    <property type="molecule type" value="Genomic_DNA"/>
</dbReference>
<dbReference type="PANTHER" id="PTHR43037">
    <property type="entry name" value="UNNAMED PRODUCT-RELATED"/>
    <property type="match status" value="1"/>
</dbReference>